<feature type="region of interest" description="Disordered" evidence="1">
    <location>
        <begin position="20"/>
        <end position="51"/>
    </location>
</feature>
<dbReference type="OrthoDB" id="6511194at2759"/>
<accession>A0A9P5U4L2</accession>
<evidence type="ECO:0000313" key="2">
    <source>
        <dbReference type="EMBL" id="KAF9064863.1"/>
    </source>
</evidence>
<keyword evidence="3" id="KW-1185">Reference proteome</keyword>
<comment type="caution">
    <text evidence="2">The sequence shown here is derived from an EMBL/GenBank/DDBJ whole genome shotgun (WGS) entry which is preliminary data.</text>
</comment>
<gene>
    <name evidence="2" type="ORF">BDP27DRAFT_1467596</name>
</gene>
<dbReference type="AlphaFoldDB" id="A0A9P5U4L2"/>
<dbReference type="Proteomes" id="UP000772434">
    <property type="component" value="Unassembled WGS sequence"/>
</dbReference>
<feature type="region of interest" description="Disordered" evidence="1">
    <location>
        <begin position="108"/>
        <end position="129"/>
    </location>
</feature>
<reference evidence="2" key="1">
    <citation type="submission" date="2020-11" db="EMBL/GenBank/DDBJ databases">
        <authorList>
            <consortium name="DOE Joint Genome Institute"/>
            <person name="Ahrendt S."/>
            <person name="Riley R."/>
            <person name="Andreopoulos W."/>
            <person name="Labutti K."/>
            <person name="Pangilinan J."/>
            <person name="Ruiz-Duenas F.J."/>
            <person name="Barrasa J.M."/>
            <person name="Sanchez-Garcia M."/>
            <person name="Camarero S."/>
            <person name="Miyauchi S."/>
            <person name="Serrano A."/>
            <person name="Linde D."/>
            <person name="Babiker R."/>
            <person name="Drula E."/>
            <person name="Ayuso-Fernandez I."/>
            <person name="Pacheco R."/>
            <person name="Padilla G."/>
            <person name="Ferreira P."/>
            <person name="Barriuso J."/>
            <person name="Kellner H."/>
            <person name="Castanera R."/>
            <person name="Alfaro M."/>
            <person name="Ramirez L."/>
            <person name="Pisabarro A.G."/>
            <person name="Kuo A."/>
            <person name="Tritt A."/>
            <person name="Lipzen A."/>
            <person name="He G."/>
            <person name="Yan M."/>
            <person name="Ng V."/>
            <person name="Cullen D."/>
            <person name="Martin F."/>
            <person name="Rosso M.-N."/>
            <person name="Henrissat B."/>
            <person name="Hibbett D."/>
            <person name="Martinez A.T."/>
            <person name="Grigoriev I.V."/>
        </authorList>
    </citation>
    <scope>NUCLEOTIDE SEQUENCE</scope>
    <source>
        <strain evidence="2">AH 40177</strain>
    </source>
</reference>
<evidence type="ECO:0000313" key="3">
    <source>
        <dbReference type="Proteomes" id="UP000772434"/>
    </source>
</evidence>
<organism evidence="2 3">
    <name type="scientific">Rhodocollybia butyracea</name>
    <dbReference type="NCBI Taxonomy" id="206335"/>
    <lineage>
        <taxon>Eukaryota</taxon>
        <taxon>Fungi</taxon>
        <taxon>Dikarya</taxon>
        <taxon>Basidiomycota</taxon>
        <taxon>Agaricomycotina</taxon>
        <taxon>Agaricomycetes</taxon>
        <taxon>Agaricomycetidae</taxon>
        <taxon>Agaricales</taxon>
        <taxon>Marasmiineae</taxon>
        <taxon>Omphalotaceae</taxon>
        <taxon>Rhodocollybia</taxon>
    </lineage>
</organism>
<dbReference type="EMBL" id="JADNRY010000113">
    <property type="protein sequence ID" value="KAF9064863.1"/>
    <property type="molecule type" value="Genomic_DNA"/>
</dbReference>
<sequence length="304" mass="33567">MGQKKGSVLARARNAAKASAARILQTSTGTSNPVSHSPDNLPIHNSLDRADDSTDLNDIINNFVALEEEGLAPEYDERVEDELEVDKNIGESALQAFGLFLQRAQAEATAREHASKKRQRGSYKGNTPRTKFHHAAKCRKFVAEGGKLITNWFGKVTPSEYESGPDIEEIPTPLAQPEVPKIPEQNETVDWEKLADPAEACARLNALFNELKDLENHAEIPTKSDAALNALHSKDWPALHKAAEALTLRSRDKKIGVVLHTQISAMLGALNLYLDQYTKFTWKQASFLAARSQGKSVSHAQRIR</sequence>
<proteinExistence type="predicted"/>
<evidence type="ECO:0000256" key="1">
    <source>
        <dbReference type="SAM" id="MobiDB-lite"/>
    </source>
</evidence>
<protein>
    <submittedName>
        <fullName evidence="2">Uncharacterized protein</fullName>
    </submittedName>
</protein>
<name>A0A9P5U4L2_9AGAR</name>
<feature type="compositionally biased region" description="Polar residues" evidence="1">
    <location>
        <begin position="24"/>
        <end position="38"/>
    </location>
</feature>